<keyword evidence="2" id="KW-0489">Methyltransferase</keyword>
<dbReference type="EMBL" id="JBFCZG010000005">
    <property type="protein sequence ID" value="KAL3422653.1"/>
    <property type="molecule type" value="Genomic_DNA"/>
</dbReference>
<evidence type="ECO:0000313" key="2">
    <source>
        <dbReference type="EMBL" id="KAL3422653.1"/>
    </source>
</evidence>
<reference evidence="2 3" key="1">
    <citation type="submission" date="2024-06" db="EMBL/GenBank/DDBJ databases">
        <title>Complete genome of Phlyctema vagabunda strain 19-DSS-EL-015.</title>
        <authorList>
            <person name="Fiorenzani C."/>
        </authorList>
    </citation>
    <scope>NUCLEOTIDE SEQUENCE [LARGE SCALE GENOMIC DNA]</scope>
    <source>
        <strain evidence="2 3">19-DSS-EL-015</strain>
    </source>
</reference>
<gene>
    <name evidence="2" type="ORF">PVAG01_06809</name>
</gene>
<proteinExistence type="predicted"/>
<evidence type="ECO:0000256" key="1">
    <source>
        <dbReference type="SAM" id="MobiDB-lite"/>
    </source>
</evidence>
<accession>A0ABR4PH40</accession>
<keyword evidence="2" id="KW-0808">Transferase</keyword>
<dbReference type="Proteomes" id="UP001629113">
    <property type="component" value="Unassembled WGS sequence"/>
</dbReference>
<dbReference type="PANTHER" id="PTHR43591:SF10">
    <property type="entry name" value="ABC TRANSMEMBRANE TYPE-1 DOMAIN-CONTAINING PROTEIN-RELATED"/>
    <property type="match status" value="1"/>
</dbReference>
<dbReference type="Gene3D" id="3.40.50.150">
    <property type="entry name" value="Vaccinia Virus protein VP39"/>
    <property type="match status" value="1"/>
</dbReference>
<keyword evidence="3" id="KW-1185">Reference proteome</keyword>
<dbReference type="PANTHER" id="PTHR43591">
    <property type="entry name" value="METHYLTRANSFERASE"/>
    <property type="match status" value="1"/>
</dbReference>
<dbReference type="CDD" id="cd02440">
    <property type="entry name" value="AdoMet_MTases"/>
    <property type="match status" value="1"/>
</dbReference>
<feature type="compositionally biased region" description="Polar residues" evidence="1">
    <location>
        <begin position="1"/>
        <end position="12"/>
    </location>
</feature>
<name>A0ABR4PH40_9HELO</name>
<dbReference type="Pfam" id="PF13489">
    <property type="entry name" value="Methyltransf_23"/>
    <property type="match status" value="1"/>
</dbReference>
<dbReference type="SUPFAM" id="SSF53335">
    <property type="entry name" value="S-adenosyl-L-methionine-dependent methyltransferases"/>
    <property type="match status" value="1"/>
</dbReference>
<organism evidence="2 3">
    <name type="scientific">Phlyctema vagabunda</name>
    <dbReference type="NCBI Taxonomy" id="108571"/>
    <lineage>
        <taxon>Eukaryota</taxon>
        <taxon>Fungi</taxon>
        <taxon>Dikarya</taxon>
        <taxon>Ascomycota</taxon>
        <taxon>Pezizomycotina</taxon>
        <taxon>Leotiomycetes</taxon>
        <taxon>Helotiales</taxon>
        <taxon>Dermateaceae</taxon>
        <taxon>Phlyctema</taxon>
    </lineage>
</organism>
<comment type="caution">
    <text evidence="2">The sequence shown here is derived from an EMBL/GenBank/DDBJ whole genome shotgun (WGS) entry which is preliminary data.</text>
</comment>
<feature type="compositionally biased region" description="Low complexity" evidence="1">
    <location>
        <begin position="74"/>
        <end position="92"/>
    </location>
</feature>
<dbReference type="InterPro" id="IPR029063">
    <property type="entry name" value="SAM-dependent_MTases_sf"/>
</dbReference>
<sequence>MSSTFPNDSAISLRSPDDAANTSGFPNAPRAPSPTALSTEQQAQQYAVGEDAVNQAQNAIDVDSSESGYDDGSSDQGYDSDSQMSASTSLSSSVRDYLYENGRRYHAFREGTYNFPNDDTEQEREDLKHAMMSHLLNGRLHYAPIGPTPQNILDIGTGTGIWAIEMGDLYPTATVTGVDLSPIQPEWVPPNVKFMVDDVESEWLRPADFFDYVHSRHTVMGIRDWPKLMRSVLHHLKPGGWYEMQEIHHVPYCHDGTMPMDHPVNEYWHYIVEALSALGVNFNATLLLEGIMREAGFVNVHVRIFHVPIGVWPRNTVLKRVGLYWRTVLLDGAEPIALGPLSRGLGWSKEQIDVWLIKVRKAYMDTWCHSHMPLFIICGQKPGPGVVEYGPGQTPPWADVPVS</sequence>
<dbReference type="GO" id="GO:0032259">
    <property type="term" value="P:methylation"/>
    <property type="evidence" value="ECO:0007669"/>
    <property type="project" value="UniProtKB-KW"/>
</dbReference>
<evidence type="ECO:0000313" key="3">
    <source>
        <dbReference type="Proteomes" id="UP001629113"/>
    </source>
</evidence>
<feature type="region of interest" description="Disordered" evidence="1">
    <location>
        <begin position="1"/>
        <end position="92"/>
    </location>
</feature>
<feature type="compositionally biased region" description="Polar residues" evidence="1">
    <location>
        <begin position="35"/>
        <end position="45"/>
    </location>
</feature>
<protein>
    <submittedName>
        <fullName evidence="2">Methyltransferase</fullName>
    </submittedName>
</protein>
<dbReference type="GO" id="GO:0008168">
    <property type="term" value="F:methyltransferase activity"/>
    <property type="evidence" value="ECO:0007669"/>
    <property type="project" value="UniProtKB-KW"/>
</dbReference>